<dbReference type="InterPro" id="IPR054464">
    <property type="entry name" value="ULD_fung"/>
</dbReference>
<evidence type="ECO:0000313" key="4">
    <source>
        <dbReference type="Proteomes" id="UP000521943"/>
    </source>
</evidence>
<proteinExistence type="predicted"/>
<dbReference type="OrthoDB" id="3271094at2759"/>
<protein>
    <recommendedName>
        <fullName evidence="2">Ubiquitin-like domain-containing protein</fullName>
    </recommendedName>
</protein>
<feature type="compositionally biased region" description="Low complexity" evidence="1">
    <location>
        <begin position="35"/>
        <end position="44"/>
    </location>
</feature>
<dbReference type="Pfam" id="PF22893">
    <property type="entry name" value="ULD_2"/>
    <property type="match status" value="1"/>
</dbReference>
<feature type="region of interest" description="Disordered" evidence="1">
    <location>
        <begin position="1"/>
        <end position="71"/>
    </location>
</feature>
<sequence length="400" mass="45742">MGSRPGWDHRIGGSRDTSPVQSRKNETITPPPQQLPQLPRNNRQTPFKTALRQEMPQQPPEGPSNQSPSDRTLHARQLHILSNSSNFSTGAWTVYDIGGDMIFQNSDTEELRRIVNEFQQALPAAVRHSDSNALIITDALGETLTVPWSFVPTYDMLIISVKQELQHLLVNHFRGKIGERRVTEGRYCVGRVAGSDDGIVVQASDWRRIRDEHQQLVMSMLIEQAVVEELRKMCPKCGRTELGTYVDQGWQVRQQEAEAGDNEVWVFRHVRRQEIMIEHSVIKYAGLCSHGVASSNLQDVSPIYAFTTWRHERSRIAFADRVGFCKSCFTSNANNRLLTFGVPKSLAEKEMLKARLRRTHRRSVSWTVQARELTAHRSLNIQKHRRIAQEENSRFEELDG</sequence>
<evidence type="ECO:0000259" key="2">
    <source>
        <dbReference type="Pfam" id="PF22893"/>
    </source>
</evidence>
<keyword evidence="4" id="KW-1185">Reference proteome</keyword>
<feature type="compositionally biased region" description="Basic and acidic residues" evidence="1">
    <location>
        <begin position="1"/>
        <end position="13"/>
    </location>
</feature>
<feature type="domain" description="Ubiquitin-like" evidence="2">
    <location>
        <begin position="131"/>
        <end position="223"/>
    </location>
</feature>
<evidence type="ECO:0000256" key="1">
    <source>
        <dbReference type="SAM" id="MobiDB-lite"/>
    </source>
</evidence>
<name>A0A8H6HQL3_9AGAR</name>
<comment type="caution">
    <text evidence="3">The sequence shown here is derived from an EMBL/GenBank/DDBJ whole genome shotgun (WGS) entry which is preliminary data.</text>
</comment>
<dbReference type="EMBL" id="JACGCI010000053">
    <property type="protein sequence ID" value="KAF6750940.1"/>
    <property type="molecule type" value="Genomic_DNA"/>
</dbReference>
<organism evidence="3 4">
    <name type="scientific">Ephemerocybe angulata</name>
    <dbReference type="NCBI Taxonomy" id="980116"/>
    <lineage>
        <taxon>Eukaryota</taxon>
        <taxon>Fungi</taxon>
        <taxon>Dikarya</taxon>
        <taxon>Basidiomycota</taxon>
        <taxon>Agaricomycotina</taxon>
        <taxon>Agaricomycetes</taxon>
        <taxon>Agaricomycetidae</taxon>
        <taxon>Agaricales</taxon>
        <taxon>Agaricineae</taxon>
        <taxon>Psathyrellaceae</taxon>
        <taxon>Ephemerocybe</taxon>
    </lineage>
</organism>
<gene>
    <name evidence="3" type="ORF">DFP72DRAFT_851192</name>
</gene>
<evidence type="ECO:0000313" key="3">
    <source>
        <dbReference type="EMBL" id="KAF6750940.1"/>
    </source>
</evidence>
<reference evidence="3 4" key="1">
    <citation type="submission" date="2020-07" db="EMBL/GenBank/DDBJ databases">
        <title>Comparative genomics of pyrophilous fungi reveals a link between fire events and developmental genes.</title>
        <authorList>
            <consortium name="DOE Joint Genome Institute"/>
            <person name="Steindorff A.S."/>
            <person name="Carver A."/>
            <person name="Calhoun S."/>
            <person name="Stillman K."/>
            <person name="Liu H."/>
            <person name="Lipzen A."/>
            <person name="Pangilinan J."/>
            <person name="Labutti K."/>
            <person name="Bruns T.D."/>
            <person name="Grigoriev I.V."/>
        </authorList>
    </citation>
    <scope>NUCLEOTIDE SEQUENCE [LARGE SCALE GENOMIC DNA]</scope>
    <source>
        <strain evidence="3 4">CBS 144469</strain>
    </source>
</reference>
<dbReference type="Proteomes" id="UP000521943">
    <property type="component" value="Unassembled WGS sequence"/>
</dbReference>
<dbReference type="AlphaFoldDB" id="A0A8H6HQL3"/>
<accession>A0A8H6HQL3</accession>